<dbReference type="EMBL" id="BTGU01001175">
    <property type="protein sequence ID" value="GMN70537.1"/>
    <property type="molecule type" value="Genomic_DNA"/>
</dbReference>
<dbReference type="EMBL" id="BTGU01001173">
    <property type="protein sequence ID" value="GMN70520.1"/>
    <property type="molecule type" value="Genomic_DNA"/>
</dbReference>
<dbReference type="Proteomes" id="UP001187192">
    <property type="component" value="Unassembled WGS sequence"/>
</dbReference>
<dbReference type="EMBL" id="BTGU01001174">
    <property type="protein sequence ID" value="GMN70529.1"/>
    <property type="molecule type" value="Genomic_DNA"/>
</dbReference>
<evidence type="ECO:0000313" key="3">
    <source>
        <dbReference type="EMBL" id="GMN70537.1"/>
    </source>
</evidence>
<dbReference type="AlphaFoldDB" id="A0AA88EJQ1"/>
<evidence type="ECO:0000313" key="4">
    <source>
        <dbReference type="EMBL" id="GMN70544.1"/>
    </source>
</evidence>
<accession>A0AA88EJQ1</accession>
<evidence type="ECO:0000313" key="2">
    <source>
        <dbReference type="EMBL" id="GMN70529.1"/>
    </source>
</evidence>
<organism evidence="2 5">
    <name type="scientific">Ficus carica</name>
    <name type="common">Common fig</name>
    <dbReference type="NCBI Taxonomy" id="3494"/>
    <lineage>
        <taxon>Eukaryota</taxon>
        <taxon>Viridiplantae</taxon>
        <taxon>Streptophyta</taxon>
        <taxon>Embryophyta</taxon>
        <taxon>Tracheophyta</taxon>
        <taxon>Spermatophyta</taxon>
        <taxon>Magnoliopsida</taxon>
        <taxon>eudicotyledons</taxon>
        <taxon>Gunneridae</taxon>
        <taxon>Pentapetalae</taxon>
        <taxon>rosids</taxon>
        <taxon>fabids</taxon>
        <taxon>Rosales</taxon>
        <taxon>Moraceae</taxon>
        <taxon>Ficeae</taxon>
        <taxon>Ficus</taxon>
    </lineage>
</organism>
<evidence type="ECO:0000313" key="1">
    <source>
        <dbReference type="EMBL" id="GMN70520.1"/>
    </source>
</evidence>
<reference evidence="2" key="1">
    <citation type="submission" date="2023-07" db="EMBL/GenBank/DDBJ databases">
        <title>draft genome sequence of fig (Ficus carica).</title>
        <authorList>
            <person name="Takahashi T."/>
            <person name="Nishimura K."/>
        </authorList>
    </citation>
    <scope>NUCLEOTIDE SEQUENCE</scope>
</reference>
<keyword evidence="5" id="KW-1185">Reference proteome</keyword>
<evidence type="ECO:0000313" key="5">
    <source>
        <dbReference type="Proteomes" id="UP001187192"/>
    </source>
</evidence>
<gene>
    <name evidence="1" type="ORF">TIFTF001_039562</name>
    <name evidence="2" type="ORF">TIFTF001_039574</name>
    <name evidence="3" type="ORF">TIFTF001_039582</name>
    <name evidence="4" type="ORF">TIFTF001_039586</name>
</gene>
<comment type="caution">
    <text evidence="2">The sequence shown here is derived from an EMBL/GenBank/DDBJ whole genome shotgun (WGS) entry which is preliminary data.</text>
</comment>
<dbReference type="EMBL" id="BTGU01001176">
    <property type="protein sequence ID" value="GMN70544.1"/>
    <property type="molecule type" value="Genomic_DNA"/>
</dbReference>
<name>A0AA88EJQ1_FICCA</name>
<sequence>MYSLSMQTHAGTYSRLKEASSALGSESMEARSIQTYRLHTQQPEINTSSKMNDQPNTNKSAKRIIESLFVDSYSYFFK</sequence>
<proteinExistence type="predicted"/>
<protein>
    <submittedName>
        <fullName evidence="2">Uncharacterized protein</fullName>
    </submittedName>
</protein>